<evidence type="ECO:0000256" key="1">
    <source>
        <dbReference type="SAM" id="SignalP"/>
    </source>
</evidence>
<evidence type="ECO:0000313" key="3">
    <source>
        <dbReference type="Proteomes" id="UP001043456"/>
    </source>
</evidence>
<feature type="signal peptide" evidence="1">
    <location>
        <begin position="1"/>
        <end position="17"/>
    </location>
</feature>
<reference evidence="2 3" key="1">
    <citation type="submission" date="2018-10" db="EMBL/GenBank/DDBJ databases">
        <title>Pan-genome distribution and transcriptional activeness of fungal secondary metabolism genes in Aspergillus section Fumigati.</title>
        <authorList>
            <person name="Takahashi H."/>
            <person name="Umemura M."/>
            <person name="Ninomiya A."/>
            <person name="Kusuya Y."/>
            <person name="Urayama S."/>
            <person name="Shimizu M."/>
            <person name="Watanabe A."/>
            <person name="Kamei K."/>
            <person name="Yaguchi T."/>
            <person name="Hagiwara D."/>
        </authorList>
    </citation>
    <scope>NUCLEOTIDE SEQUENCE [LARGE SCALE GENOMIC DNA]</scope>
    <source>
        <strain evidence="2 3">IFM 55266</strain>
    </source>
</reference>
<protein>
    <recommendedName>
        <fullName evidence="4">Allergen Asp f 4</fullName>
    </recommendedName>
</protein>
<dbReference type="InterPro" id="IPR038903">
    <property type="entry name" value="Allergen_Asp_f_4"/>
</dbReference>
<gene>
    <name evidence="2" type="ORF">Asppvi_000172</name>
</gene>
<dbReference type="GO" id="GO:0019863">
    <property type="term" value="F:IgE binding"/>
    <property type="evidence" value="ECO:0007669"/>
    <property type="project" value="InterPro"/>
</dbReference>
<organism evidence="2 3">
    <name type="scientific">Aspergillus pseudoviridinutans</name>
    <dbReference type="NCBI Taxonomy" id="1517512"/>
    <lineage>
        <taxon>Eukaryota</taxon>
        <taxon>Fungi</taxon>
        <taxon>Dikarya</taxon>
        <taxon>Ascomycota</taxon>
        <taxon>Pezizomycotina</taxon>
        <taxon>Eurotiomycetes</taxon>
        <taxon>Eurotiomycetidae</taxon>
        <taxon>Eurotiales</taxon>
        <taxon>Aspergillaceae</taxon>
        <taxon>Aspergillus</taxon>
        <taxon>Aspergillus subgen. Fumigati</taxon>
    </lineage>
</organism>
<dbReference type="RefSeq" id="XP_043152420.1">
    <property type="nucleotide sequence ID" value="XM_043296485.1"/>
</dbReference>
<dbReference type="AlphaFoldDB" id="A0A9P3B344"/>
<dbReference type="EMBL" id="BHVY01000001">
    <property type="protein sequence ID" value="GIJ81673.1"/>
    <property type="molecule type" value="Genomic_DNA"/>
</dbReference>
<keyword evidence="3" id="KW-1185">Reference proteome</keyword>
<proteinExistence type="predicted"/>
<dbReference type="Proteomes" id="UP001043456">
    <property type="component" value="Unassembled WGS sequence"/>
</dbReference>
<name>A0A9P3B344_9EURO</name>
<dbReference type="Pfam" id="PF25312">
    <property type="entry name" value="Allergen_Asp_f_4"/>
    <property type="match status" value="1"/>
</dbReference>
<dbReference type="GO" id="GO:0005576">
    <property type="term" value="C:extracellular region"/>
    <property type="evidence" value="ECO:0007669"/>
    <property type="project" value="InterPro"/>
</dbReference>
<evidence type="ECO:0000313" key="2">
    <source>
        <dbReference type="EMBL" id="GIJ81673.1"/>
    </source>
</evidence>
<accession>A0A9P3B344</accession>
<dbReference type="PANTHER" id="PTHR42039:SF1">
    <property type="entry name" value="PUTATIVE (AFU_ORTHOLOGUE AFUA_3G02940)-RELATED"/>
    <property type="match status" value="1"/>
</dbReference>
<sequence>MLIWLAFLIIPLSLSGAIPLTTPIIGSTTPYLKAGTRSSAAKPFPSNSNANWFDVSSSPEFSRTGFGGTSHSTGHDVSYKGNIGIPYGSNIIEVTSSDAHHYKYVVQFQGSNTNDWVVVIWNKYSTDGVMNGWYGKACKRFTLRTGQVRYFAFNDDSQGGWAAAPGSSIPTDSTGAYASTWGEFDFGSSINSGWSGFDVSAIVAQNAGFHVQGMEICDVLGRTCSSITSNAALVRNAYTNENGNIGGIGGNIPAGPVRLSVTIDYGSKHD</sequence>
<keyword evidence="1" id="KW-0732">Signal</keyword>
<dbReference type="GeneID" id="66998785"/>
<evidence type="ECO:0008006" key="4">
    <source>
        <dbReference type="Google" id="ProtNLM"/>
    </source>
</evidence>
<feature type="chain" id="PRO_5040134511" description="Allergen Asp f 4" evidence="1">
    <location>
        <begin position="18"/>
        <end position="270"/>
    </location>
</feature>
<comment type="caution">
    <text evidence="2">The sequence shown here is derived from an EMBL/GenBank/DDBJ whole genome shotgun (WGS) entry which is preliminary data.</text>
</comment>
<dbReference type="OrthoDB" id="118256at2759"/>
<dbReference type="PANTHER" id="PTHR42039">
    <property type="entry name" value="PUTATIVE (AFU_ORTHOLOGUE AFUA_3G02940)-RELATED"/>
    <property type="match status" value="1"/>
</dbReference>